<keyword evidence="4" id="KW-0067">ATP-binding</keyword>
<dbReference type="SUPFAM" id="SSF51206">
    <property type="entry name" value="cAMP-binding domain-like"/>
    <property type="match status" value="3"/>
</dbReference>
<dbReference type="PROSITE" id="PS50042">
    <property type="entry name" value="CNMP_BINDING_3"/>
    <property type="match status" value="2"/>
</dbReference>
<feature type="region of interest" description="Disordered" evidence="7">
    <location>
        <begin position="1354"/>
        <end position="1386"/>
    </location>
</feature>
<evidence type="ECO:0000256" key="7">
    <source>
        <dbReference type="SAM" id="MobiDB-lite"/>
    </source>
</evidence>
<dbReference type="CDD" id="cd00038">
    <property type="entry name" value="CAP_ED"/>
    <property type="match status" value="1"/>
</dbReference>
<dbReference type="GO" id="GO:0016020">
    <property type="term" value="C:membrane"/>
    <property type="evidence" value="ECO:0007669"/>
    <property type="project" value="UniProtKB-SubCell"/>
</dbReference>
<dbReference type="InterPro" id="IPR018490">
    <property type="entry name" value="cNMP-bd_dom_sf"/>
</dbReference>
<dbReference type="InterPro" id="IPR036640">
    <property type="entry name" value="ABC1_TM_sf"/>
</dbReference>
<evidence type="ECO:0000313" key="11">
    <source>
        <dbReference type="EMBL" id="KAK3239161.1"/>
    </source>
</evidence>
<accession>A0AAE0BMA5</accession>
<evidence type="ECO:0000259" key="8">
    <source>
        <dbReference type="PROSITE" id="PS50042"/>
    </source>
</evidence>
<dbReference type="GO" id="GO:0016887">
    <property type="term" value="F:ATP hydrolysis activity"/>
    <property type="evidence" value="ECO:0007669"/>
    <property type="project" value="InterPro"/>
</dbReference>
<dbReference type="GO" id="GO:0015421">
    <property type="term" value="F:ABC-type oligopeptide transporter activity"/>
    <property type="evidence" value="ECO:0007669"/>
    <property type="project" value="TreeGrafter"/>
</dbReference>
<dbReference type="EMBL" id="LGRX02034009">
    <property type="protein sequence ID" value="KAK3239161.1"/>
    <property type="molecule type" value="Genomic_DNA"/>
</dbReference>
<keyword evidence="5" id="KW-1133">Transmembrane helix</keyword>
<dbReference type="Proteomes" id="UP001190700">
    <property type="component" value="Unassembled WGS sequence"/>
</dbReference>
<dbReference type="Gene3D" id="2.60.120.10">
    <property type="entry name" value="Jelly Rolls"/>
    <property type="match status" value="2"/>
</dbReference>
<evidence type="ECO:0000256" key="2">
    <source>
        <dbReference type="ARBA" id="ARBA00022692"/>
    </source>
</evidence>
<dbReference type="PROSITE" id="PS50893">
    <property type="entry name" value="ABC_TRANSPORTER_2"/>
    <property type="match status" value="1"/>
</dbReference>
<dbReference type="Gene3D" id="3.40.50.300">
    <property type="entry name" value="P-loop containing nucleotide triphosphate hydrolases"/>
    <property type="match status" value="1"/>
</dbReference>
<keyword evidence="6" id="KW-0472">Membrane</keyword>
<feature type="compositionally biased region" description="Basic residues" evidence="7">
    <location>
        <begin position="1428"/>
        <end position="1438"/>
    </location>
</feature>
<protein>
    <recommendedName>
        <fullName evidence="13">Cyclic nucleotide-binding domain-containing protein</fullName>
    </recommendedName>
</protein>
<feature type="domain" description="Cyclic nucleotide-binding" evidence="8">
    <location>
        <begin position="478"/>
        <end position="604"/>
    </location>
</feature>
<evidence type="ECO:0000256" key="6">
    <source>
        <dbReference type="ARBA" id="ARBA00023136"/>
    </source>
</evidence>
<dbReference type="InterPro" id="IPR039421">
    <property type="entry name" value="Type_1_exporter"/>
</dbReference>
<dbReference type="Gene3D" id="1.20.1560.10">
    <property type="entry name" value="ABC transporter type 1, transmembrane domain"/>
    <property type="match status" value="1"/>
</dbReference>
<organism evidence="11 12">
    <name type="scientific">Cymbomonas tetramitiformis</name>
    <dbReference type="NCBI Taxonomy" id="36881"/>
    <lineage>
        <taxon>Eukaryota</taxon>
        <taxon>Viridiplantae</taxon>
        <taxon>Chlorophyta</taxon>
        <taxon>Pyramimonadophyceae</taxon>
        <taxon>Pyramimonadales</taxon>
        <taxon>Pyramimonadaceae</taxon>
        <taxon>Cymbomonas</taxon>
    </lineage>
</organism>
<dbReference type="InterPro" id="IPR003439">
    <property type="entry name" value="ABC_transporter-like_ATP-bd"/>
</dbReference>
<gene>
    <name evidence="11" type="ORF">CYMTET_50893</name>
</gene>
<dbReference type="InterPro" id="IPR003593">
    <property type="entry name" value="AAA+_ATPase"/>
</dbReference>
<evidence type="ECO:0000313" key="12">
    <source>
        <dbReference type="Proteomes" id="UP001190700"/>
    </source>
</evidence>
<feature type="compositionally biased region" description="Low complexity" evidence="7">
    <location>
        <begin position="1371"/>
        <end position="1380"/>
    </location>
</feature>
<keyword evidence="2" id="KW-0812">Transmembrane</keyword>
<dbReference type="PROSITE" id="PS50929">
    <property type="entry name" value="ABC_TM1F"/>
    <property type="match status" value="1"/>
</dbReference>
<evidence type="ECO:0000259" key="9">
    <source>
        <dbReference type="PROSITE" id="PS50893"/>
    </source>
</evidence>
<keyword evidence="3" id="KW-0547">Nucleotide-binding</keyword>
<dbReference type="Pfam" id="PF00005">
    <property type="entry name" value="ABC_tran"/>
    <property type="match status" value="1"/>
</dbReference>
<proteinExistence type="predicted"/>
<sequence>IRAVCSLAIPLCAKTCSSGIVSSAVAKQIAGRQHLNTAMTLFTDVASIKLLNLMKSFVAQLHQTSEDLKTKYKALLIADTFSSHMIDLTERMSMLVVIGVGGALLSEGYITSGMLVSFVLATSGLNAMFLSITDAFQCLLKGVVSYTALMMVMLEEPETDMESRLKPPRQGNDVVIHNMTYTTGPLGVTAREISVRKQLALHRPRNQQVLSMSCFREPDAVGQTCLQQICLKIAAGSKVALVGRSGSGKTSLLKVLASMYIPTSGTAQIGGTPAHQQNLHDVLMFSAQDEAIFPGTVEYNIGIGLKGASRKAIEEAAKTVQLLNSGADGHWLVEGLDAEVGAGGRFLSDGQKQKLRIARLLLRTCPIVLLDEPTSHQDHNGAGHLAKVLLNLKYKDAASGVEHPCTTIIATHSYDLVMAGLDSVVVIIDGAVVEAGHPEELLARRGWLWRMSQQRQGLFISDTGVAVITPNRLRQLWPLSLASEEMLEPLTKSMMTRKCRPGEVLFSGDRPCDVLYLMVQGKAEEVSDDGSQVTMIEPGDVAGMEMLVSSVIKKRSKSHAPVSRRRAVCSAESTLLALHERHFLELLGENHELREVVEETVYSVDCLRDPKWLGAMVWLFLGLSEDSLLLLGSFFLVESYSQGFTFLNSNRHPCSSMYINARGSILLVRERVPGLTSSKEWVQQVHSKGVFGELCLWEQTDASGIVSAAASVDSIILRLPRSSFEAFMQEDLAACAVVLENMKRRERMLTTDFLRTHWIFAVLSDACIMKVASLLTAKTLPGQTSLAGSSLIFLMSGKVKCSRTNLTTMRKILPNMFYEEGDMVNSFGLLDTPPDKNFHLDFQTDCVVSVLMCMHVQFLSMVEACGEEQGMKDLGASVAHCFKPSVLYKLASPMLDTEGCQRLNLHYQLRAVPPHGSLPGRQESPRGRLWLLVHGFWTVKNHPAGTFIAPPGTLFYSPNARTTLRMSKQPSSSVRNGKVAWAADNEGAAQTEPVQLTEESSCLLAGNGYGVAIEVELGDWLSESELAQAHSTHNQLLETQTTMHNTQTKLLERIAQLEKVLGVQEGTHKSPRRRWHTALRSLRMFKAFGMLEMLQEVTMLGIVTQAEVGLQEHRVRILEYRLEKLLGVMQQRRELLSSIQEHAELLALPTENLGLMPDEDDWSWERLNRLQQQVLILQRSVELEMEAHWDELERLWLSLKLPEDLQAAERESIAALPMGKAQKELTAVLLRCRKQLVPIVTSKQAQMEALWEELHVPPASRVNFRCDCELNPELPNLRMLEAIKAELDNLNYAAAITRNMLQIKRRQQTDEQVTSVVNWWQTRTKSKSEKERLEMTDLSDMANKSSLNEYLDIGGSREREPSEPMQKAMHTSTASTATQTDSRDPLPGYVQGMEFGFKLGRKDFQKRMAKYKEEVESAKNNADETRMKKSGTKPKSKRNSVAAKNFEKAKNLYGDRRLCYSVMPTNTGIVAFVMMTDAVMSER</sequence>
<feature type="domain" description="ABC transmembrane type-1" evidence="10">
    <location>
        <begin position="48"/>
        <end position="136"/>
    </location>
</feature>
<feature type="compositionally biased region" description="Basic and acidic residues" evidence="7">
    <location>
        <begin position="1415"/>
        <end position="1427"/>
    </location>
</feature>
<dbReference type="SMART" id="SM00100">
    <property type="entry name" value="cNMP"/>
    <property type="match status" value="2"/>
</dbReference>
<dbReference type="SUPFAM" id="SSF90123">
    <property type="entry name" value="ABC transporter transmembrane region"/>
    <property type="match status" value="1"/>
</dbReference>
<feature type="region of interest" description="Disordered" evidence="7">
    <location>
        <begin position="1415"/>
        <end position="1441"/>
    </location>
</feature>
<feature type="non-terminal residue" evidence="11">
    <location>
        <position position="1"/>
    </location>
</feature>
<dbReference type="InterPro" id="IPR000595">
    <property type="entry name" value="cNMP-bd_dom"/>
</dbReference>
<name>A0AAE0BMA5_9CHLO</name>
<dbReference type="InterPro" id="IPR014710">
    <property type="entry name" value="RmlC-like_jellyroll"/>
</dbReference>
<comment type="caution">
    <text evidence="11">The sequence shown here is derived from an EMBL/GenBank/DDBJ whole genome shotgun (WGS) entry which is preliminary data.</text>
</comment>
<comment type="subcellular location">
    <subcellularLocation>
        <location evidence="1">Membrane</location>
        <topology evidence="1">Multi-pass membrane protein</topology>
    </subcellularLocation>
</comment>
<evidence type="ECO:0000259" key="10">
    <source>
        <dbReference type="PROSITE" id="PS50929"/>
    </source>
</evidence>
<evidence type="ECO:0000256" key="1">
    <source>
        <dbReference type="ARBA" id="ARBA00004141"/>
    </source>
</evidence>
<feature type="domain" description="ABC transporter" evidence="9">
    <location>
        <begin position="209"/>
        <end position="454"/>
    </location>
</feature>
<reference evidence="11 12" key="1">
    <citation type="journal article" date="2015" name="Genome Biol. Evol.">
        <title>Comparative Genomics of a Bacterivorous Green Alga Reveals Evolutionary Causalities and Consequences of Phago-Mixotrophic Mode of Nutrition.</title>
        <authorList>
            <person name="Burns J.A."/>
            <person name="Paasch A."/>
            <person name="Narechania A."/>
            <person name="Kim E."/>
        </authorList>
    </citation>
    <scope>NUCLEOTIDE SEQUENCE [LARGE SCALE GENOMIC DNA]</scope>
    <source>
        <strain evidence="11 12">PLY_AMNH</strain>
    </source>
</reference>
<dbReference type="SMART" id="SM00382">
    <property type="entry name" value="AAA"/>
    <property type="match status" value="1"/>
</dbReference>
<evidence type="ECO:0000256" key="5">
    <source>
        <dbReference type="ARBA" id="ARBA00022989"/>
    </source>
</evidence>
<feature type="domain" description="Cyclic nucleotide-binding" evidence="8">
    <location>
        <begin position="619"/>
        <end position="728"/>
    </location>
</feature>
<dbReference type="InterPro" id="IPR011527">
    <property type="entry name" value="ABC1_TM_dom"/>
</dbReference>
<dbReference type="InterPro" id="IPR027417">
    <property type="entry name" value="P-loop_NTPase"/>
</dbReference>
<evidence type="ECO:0000256" key="4">
    <source>
        <dbReference type="ARBA" id="ARBA00022840"/>
    </source>
</evidence>
<dbReference type="PANTHER" id="PTHR43394:SF1">
    <property type="entry name" value="ATP-BINDING CASSETTE SUB-FAMILY B MEMBER 10, MITOCHONDRIAL"/>
    <property type="match status" value="1"/>
</dbReference>
<keyword evidence="12" id="KW-1185">Reference proteome</keyword>
<evidence type="ECO:0008006" key="13">
    <source>
        <dbReference type="Google" id="ProtNLM"/>
    </source>
</evidence>
<dbReference type="GO" id="GO:0005524">
    <property type="term" value="F:ATP binding"/>
    <property type="evidence" value="ECO:0007669"/>
    <property type="project" value="UniProtKB-KW"/>
</dbReference>
<dbReference type="SUPFAM" id="SSF52540">
    <property type="entry name" value="P-loop containing nucleoside triphosphate hydrolases"/>
    <property type="match status" value="1"/>
</dbReference>
<dbReference type="PANTHER" id="PTHR43394">
    <property type="entry name" value="ATP-DEPENDENT PERMEASE MDL1, MITOCHONDRIAL"/>
    <property type="match status" value="1"/>
</dbReference>
<evidence type="ECO:0000256" key="3">
    <source>
        <dbReference type="ARBA" id="ARBA00022741"/>
    </source>
</evidence>